<reference evidence="3" key="1">
    <citation type="submission" date="2016-06" db="EMBL/GenBank/DDBJ databases">
        <title>Parallel loss of symbiosis genes in relatives of nitrogen-fixing non-legume Parasponia.</title>
        <authorList>
            <person name="Van Velzen R."/>
            <person name="Holmer R."/>
            <person name="Bu F."/>
            <person name="Rutten L."/>
            <person name="Van Zeijl A."/>
            <person name="Liu W."/>
            <person name="Santuari L."/>
            <person name="Cao Q."/>
            <person name="Sharma T."/>
            <person name="Shen D."/>
            <person name="Roswanjaya Y."/>
            <person name="Wardhani T."/>
            <person name="Kalhor M.S."/>
            <person name="Jansen J."/>
            <person name="Van den Hoogen J."/>
            <person name="Gungor B."/>
            <person name="Hartog M."/>
            <person name="Hontelez J."/>
            <person name="Verver J."/>
            <person name="Yang W.-C."/>
            <person name="Schijlen E."/>
            <person name="Repin R."/>
            <person name="Schilthuizen M."/>
            <person name="Schranz E."/>
            <person name="Heidstra R."/>
            <person name="Miyata K."/>
            <person name="Fedorova E."/>
            <person name="Kohlen W."/>
            <person name="Bisseling T."/>
            <person name="Smit S."/>
            <person name="Geurts R."/>
        </authorList>
    </citation>
    <scope>NUCLEOTIDE SEQUENCE [LARGE SCALE GENOMIC DNA]</scope>
    <source>
        <strain evidence="3">cv. RG33-2</strain>
    </source>
</reference>
<evidence type="ECO:0000256" key="1">
    <source>
        <dbReference type="SAM" id="MobiDB-lite"/>
    </source>
</evidence>
<name>A0A2P5CAV1_TREOI</name>
<dbReference type="InParanoid" id="A0A2P5CAV1"/>
<protein>
    <submittedName>
        <fullName evidence="2">Uncharacterized protein</fullName>
    </submittedName>
</protein>
<evidence type="ECO:0000313" key="2">
    <source>
        <dbReference type="EMBL" id="PON58151.1"/>
    </source>
</evidence>
<sequence length="178" mass="19210">MGGIPGIEGAIEGSSKNSSNVSSQSRPENCSTELVDFDNNEARVCESVSLPYGSEKKVPNSEVYSIPKDDVFTTIRHKFASESMYIGKATAVQVQCGYGKNSPAGSGGHNLLSNSNKFNSDDHCARVVVNLVTSSQNLNEDKLCSDARNYYRTRFATGSFGIGSQVFQSKYKKAKVEG</sequence>
<dbReference type="EMBL" id="JXTC01000389">
    <property type="protein sequence ID" value="PON58151.1"/>
    <property type="molecule type" value="Genomic_DNA"/>
</dbReference>
<dbReference type="AlphaFoldDB" id="A0A2P5CAV1"/>
<accession>A0A2P5CAV1</accession>
<organism evidence="2 3">
    <name type="scientific">Trema orientale</name>
    <name type="common">Charcoal tree</name>
    <name type="synonym">Celtis orientalis</name>
    <dbReference type="NCBI Taxonomy" id="63057"/>
    <lineage>
        <taxon>Eukaryota</taxon>
        <taxon>Viridiplantae</taxon>
        <taxon>Streptophyta</taxon>
        <taxon>Embryophyta</taxon>
        <taxon>Tracheophyta</taxon>
        <taxon>Spermatophyta</taxon>
        <taxon>Magnoliopsida</taxon>
        <taxon>eudicotyledons</taxon>
        <taxon>Gunneridae</taxon>
        <taxon>Pentapetalae</taxon>
        <taxon>rosids</taxon>
        <taxon>fabids</taxon>
        <taxon>Rosales</taxon>
        <taxon>Cannabaceae</taxon>
        <taxon>Trema</taxon>
    </lineage>
</organism>
<feature type="compositionally biased region" description="Low complexity" evidence="1">
    <location>
        <begin position="7"/>
        <end position="25"/>
    </location>
</feature>
<comment type="caution">
    <text evidence="2">The sequence shown here is derived from an EMBL/GenBank/DDBJ whole genome shotgun (WGS) entry which is preliminary data.</text>
</comment>
<dbReference type="Proteomes" id="UP000237000">
    <property type="component" value="Unassembled WGS sequence"/>
</dbReference>
<feature type="region of interest" description="Disordered" evidence="1">
    <location>
        <begin position="1"/>
        <end position="33"/>
    </location>
</feature>
<proteinExistence type="predicted"/>
<evidence type="ECO:0000313" key="3">
    <source>
        <dbReference type="Proteomes" id="UP000237000"/>
    </source>
</evidence>
<gene>
    <name evidence="2" type="ORF">TorRG33x02_291770</name>
</gene>
<keyword evidence="3" id="KW-1185">Reference proteome</keyword>